<evidence type="ECO:0000256" key="2">
    <source>
        <dbReference type="ARBA" id="ARBA00022801"/>
    </source>
</evidence>
<dbReference type="GO" id="GO:0030968">
    <property type="term" value="P:endoplasmic reticulum unfolded protein response"/>
    <property type="evidence" value="ECO:0007669"/>
    <property type="project" value="TreeGrafter"/>
</dbReference>
<feature type="domain" description="OTU" evidence="4">
    <location>
        <begin position="13"/>
        <end position="97"/>
    </location>
</feature>
<dbReference type="Proteomes" id="UP000515151">
    <property type="component" value="Chromosome 2"/>
</dbReference>
<evidence type="ECO:0000259" key="4">
    <source>
        <dbReference type="Pfam" id="PF02338"/>
    </source>
</evidence>
<evidence type="ECO:0000313" key="5">
    <source>
        <dbReference type="Proteomes" id="UP000515151"/>
    </source>
</evidence>
<keyword evidence="5" id="KW-1185">Reference proteome</keyword>
<dbReference type="GO" id="GO:0005829">
    <property type="term" value="C:cytosol"/>
    <property type="evidence" value="ECO:0007669"/>
    <property type="project" value="TreeGrafter"/>
</dbReference>
<dbReference type="PANTHER" id="PTHR13312">
    <property type="entry name" value="HIV-INDUCED PROTEIN-7-LIKE PROTEASE"/>
    <property type="match status" value="1"/>
</dbReference>
<dbReference type="EC" id="3.4.19.12" evidence="3"/>
<name>A0A6P8CJY6_PUNGR</name>
<dbReference type="RefSeq" id="XP_031383610.1">
    <property type="nucleotide sequence ID" value="XM_031527750.1"/>
</dbReference>
<dbReference type="GO" id="GO:0016579">
    <property type="term" value="P:protein deubiquitination"/>
    <property type="evidence" value="ECO:0007669"/>
    <property type="project" value="TreeGrafter"/>
</dbReference>
<comment type="function">
    <text evidence="3">Hydrolase that can remove conjugated ubiquitin from proteins and may therefore play an important regulatory role at the level of protein turnover by preventing degradation.</text>
</comment>
<dbReference type="Gene3D" id="3.90.70.80">
    <property type="match status" value="1"/>
</dbReference>
<accession>A0A6P8CJY6</accession>
<comment type="subcellular location">
    <subcellularLocation>
        <location evidence="3">Cytoplasm</location>
    </subcellularLocation>
</comment>
<dbReference type="GO" id="GO:0036503">
    <property type="term" value="P:ERAD pathway"/>
    <property type="evidence" value="ECO:0007669"/>
    <property type="project" value="TreeGrafter"/>
</dbReference>
<evidence type="ECO:0000256" key="1">
    <source>
        <dbReference type="ARBA" id="ARBA00000707"/>
    </source>
</evidence>
<dbReference type="InterPro" id="IPR003323">
    <property type="entry name" value="OTU_dom"/>
</dbReference>
<dbReference type="Pfam" id="PF02338">
    <property type="entry name" value="OTU"/>
    <property type="match status" value="1"/>
</dbReference>
<keyword evidence="3" id="KW-0788">Thiol protease</keyword>
<reference evidence="5" key="1">
    <citation type="journal article" date="2020" name="Plant Biotechnol. J.">
        <title>The pomegranate (Punica granatum L.) draft genome dissects genetic divergence between soft- and hard-seeded cultivars.</title>
        <authorList>
            <person name="Luo X."/>
            <person name="Li H."/>
            <person name="Wu Z."/>
            <person name="Yao W."/>
            <person name="Zhao P."/>
            <person name="Cao D."/>
            <person name="Yu H."/>
            <person name="Li K."/>
            <person name="Poudel K."/>
            <person name="Zhao D."/>
            <person name="Zhang F."/>
            <person name="Xia X."/>
            <person name="Chen L."/>
            <person name="Wang Q."/>
            <person name="Jing D."/>
            <person name="Cao S."/>
        </authorList>
    </citation>
    <scope>NUCLEOTIDE SEQUENCE [LARGE SCALE GENOMIC DNA]</scope>
    <source>
        <strain evidence="5">cv. Tunisia</strain>
    </source>
</reference>
<keyword evidence="3" id="KW-0833">Ubl conjugation pathway</keyword>
<dbReference type="AlphaFoldDB" id="A0A6P8CJY6"/>
<dbReference type="PANTHER" id="PTHR13312:SF6">
    <property type="entry name" value="UBIQUITIN THIOESTERASE OTU"/>
    <property type="match status" value="1"/>
</dbReference>
<proteinExistence type="predicted"/>
<dbReference type="OrthoDB" id="409956at2759"/>
<gene>
    <name evidence="6" type="primary">LOC116197574</name>
</gene>
<keyword evidence="3" id="KW-0963">Cytoplasm</keyword>
<comment type="catalytic activity">
    <reaction evidence="1 3">
        <text>Thiol-dependent hydrolysis of ester, thioester, amide, peptide and isopeptide bonds formed by the C-terminal Gly of ubiquitin (a 76-residue protein attached to proteins as an intracellular targeting signal).</text>
        <dbReference type="EC" id="3.4.19.12"/>
    </reaction>
</comment>
<keyword evidence="2 3" id="KW-0378">Hydrolase</keyword>
<reference evidence="6" key="2">
    <citation type="submission" date="2025-08" db="UniProtKB">
        <authorList>
            <consortium name="RefSeq"/>
        </authorList>
    </citation>
    <scope>IDENTIFICATION</scope>
    <source>
        <tissue evidence="6">Leaf</tissue>
    </source>
</reference>
<organism evidence="5 6">
    <name type="scientific">Punica granatum</name>
    <name type="common">Pomegranate</name>
    <dbReference type="NCBI Taxonomy" id="22663"/>
    <lineage>
        <taxon>Eukaryota</taxon>
        <taxon>Viridiplantae</taxon>
        <taxon>Streptophyta</taxon>
        <taxon>Embryophyta</taxon>
        <taxon>Tracheophyta</taxon>
        <taxon>Spermatophyta</taxon>
        <taxon>Magnoliopsida</taxon>
        <taxon>eudicotyledons</taxon>
        <taxon>Gunneridae</taxon>
        <taxon>Pentapetalae</taxon>
        <taxon>rosids</taxon>
        <taxon>malvids</taxon>
        <taxon>Myrtales</taxon>
        <taxon>Lythraceae</taxon>
        <taxon>Punica</taxon>
    </lineage>
</organism>
<dbReference type="GO" id="GO:0004843">
    <property type="term" value="F:cysteine-type deubiquitinase activity"/>
    <property type="evidence" value="ECO:0007669"/>
    <property type="project" value="UniProtKB-UniRule"/>
</dbReference>
<sequence length="98" mass="11192">MPKCQCKTIRTLGDGRCLSRSVAHVVHVREGNPSPSESLQEELADRLRARVAKEFVKRKAETVEWFLEGDFEKDVGKMREHDTWGGEPELIMCSHVLL</sequence>
<dbReference type="GeneID" id="116197574"/>
<evidence type="ECO:0000313" key="6">
    <source>
        <dbReference type="RefSeq" id="XP_031383610.1"/>
    </source>
</evidence>
<dbReference type="GO" id="GO:0005634">
    <property type="term" value="C:nucleus"/>
    <property type="evidence" value="ECO:0007669"/>
    <property type="project" value="TreeGrafter"/>
</dbReference>
<keyword evidence="3" id="KW-0645">Protease</keyword>
<protein>
    <recommendedName>
        <fullName evidence="3">Ubiquitin thioesterase OTU</fullName>
        <ecNumber evidence="3">3.4.19.12</ecNumber>
    </recommendedName>
</protein>
<evidence type="ECO:0000256" key="3">
    <source>
        <dbReference type="RuleBase" id="RU367104"/>
    </source>
</evidence>